<dbReference type="Proteomes" id="UP001500711">
    <property type="component" value="Unassembled WGS sequence"/>
</dbReference>
<dbReference type="SUPFAM" id="SSF50998">
    <property type="entry name" value="Quinoprotein alcohol dehydrogenase-like"/>
    <property type="match status" value="1"/>
</dbReference>
<comment type="caution">
    <text evidence="2">The sequence shown here is derived from an EMBL/GenBank/DDBJ whole genome shotgun (WGS) entry which is preliminary data.</text>
</comment>
<proteinExistence type="predicted"/>
<feature type="compositionally biased region" description="Basic and acidic residues" evidence="1">
    <location>
        <begin position="1"/>
        <end position="14"/>
    </location>
</feature>
<gene>
    <name evidence="2" type="ORF">GCM10022267_77670</name>
</gene>
<evidence type="ECO:0008006" key="4">
    <source>
        <dbReference type="Google" id="ProtNLM"/>
    </source>
</evidence>
<accession>A0ABP7C7J4</accession>
<reference evidence="3" key="1">
    <citation type="journal article" date="2019" name="Int. J. Syst. Evol. Microbiol.">
        <title>The Global Catalogue of Microorganisms (GCM) 10K type strain sequencing project: providing services to taxonomists for standard genome sequencing and annotation.</title>
        <authorList>
            <consortium name="The Broad Institute Genomics Platform"/>
            <consortium name="The Broad Institute Genome Sequencing Center for Infectious Disease"/>
            <person name="Wu L."/>
            <person name="Ma J."/>
        </authorList>
    </citation>
    <scope>NUCLEOTIDE SEQUENCE [LARGE SCALE GENOMIC DNA]</scope>
    <source>
        <strain evidence="3">JCM 17494</strain>
    </source>
</reference>
<evidence type="ECO:0000313" key="3">
    <source>
        <dbReference type="Proteomes" id="UP001500711"/>
    </source>
</evidence>
<protein>
    <recommendedName>
        <fullName evidence="4">WD40-like Beta Propeller Repeat</fullName>
    </recommendedName>
</protein>
<dbReference type="Gene3D" id="2.130.10.10">
    <property type="entry name" value="YVTN repeat-like/Quinoprotein amine dehydrogenase"/>
    <property type="match status" value="1"/>
</dbReference>
<dbReference type="RefSeq" id="WP_346135763.1">
    <property type="nucleotide sequence ID" value="NZ_BAABBE010000035.1"/>
</dbReference>
<dbReference type="InterPro" id="IPR015943">
    <property type="entry name" value="WD40/YVTN_repeat-like_dom_sf"/>
</dbReference>
<evidence type="ECO:0000256" key="1">
    <source>
        <dbReference type="SAM" id="MobiDB-lite"/>
    </source>
</evidence>
<feature type="region of interest" description="Disordered" evidence="1">
    <location>
        <begin position="1"/>
        <end position="30"/>
    </location>
</feature>
<evidence type="ECO:0000313" key="2">
    <source>
        <dbReference type="EMBL" id="GAA3679362.1"/>
    </source>
</evidence>
<organism evidence="2 3">
    <name type="scientific">Lentzea roselyniae</name>
    <dbReference type="NCBI Taxonomy" id="531940"/>
    <lineage>
        <taxon>Bacteria</taxon>
        <taxon>Bacillati</taxon>
        <taxon>Actinomycetota</taxon>
        <taxon>Actinomycetes</taxon>
        <taxon>Pseudonocardiales</taxon>
        <taxon>Pseudonocardiaceae</taxon>
        <taxon>Lentzea</taxon>
    </lineage>
</organism>
<dbReference type="EMBL" id="BAABBE010000035">
    <property type="protein sequence ID" value="GAA3679362.1"/>
    <property type="molecule type" value="Genomic_DNA"/>
</dbReference>
<feature type="compositionally biased region" description="Polar residues" evidence="1">
    <location>
        <begin position="19"/>
        <end position="30"/>
    </location>
</feature>
<sequence length="92" mass="10145">MARHDPTHALEPGHGRARWSSTGWKSCSRSTCPHANSIDLTDPASPAELWRKPLPAGLTTDFAYSPDGSLFAAFDSTQTLRLWRVRDRKPAG</sequence>
<keyword evidence="3" id="KW-1185">Reference proteome</keyword>
<name>A0ABP7C7J4_9PSEU</name>
<dbReference type="InterPro" id="IPR011047">
    <property type="entry name" value="Quinoprotein_ADH-like_sf"/>
</dbReference>